<evidence type="ECO:0000313" key="5">
    <source>
        <dbReference type="Proteomes" id="UP000064844"/>
    </source>
</evidence>
<dbReference type="EC" id="4.1.1.81" evidence="4"/>
<keyword evidence="5" id="KW-1185">Reference proteome</keyword>
<reference evidence="5" key="2">
    <citation type="submission" date="2015-04" db="EMBL/GenBank/DDBJ databases">
        <title>A butyrogenic pathway from the amino acid lysine in a human gut commensal.</title>
        <authorList>
            <person name="de Vos W.M."/>
            <person name="Bui N.T.P."/>
            <person name="Plugge C.M."/>
            <person name="Ritari J."/>
        </authorList>
    </citation>
    <scope>NUCLEOTIDE SEQUENCE [LARGE SCALE GENOMIC DNA]</scope>
    <source>
        <strain evidence="5">AF211</strain>
    </source>
</reference>
<dbReference type="InterPro" id="IPR015422">
    <property type="entry name" value="PyrdxlP-dep_Trfase_small"/>
</dbReference>
<dbReference type="Gene3D" id="3.40.640.10">
    <property type="entry name" value="Type I PLP-dependent aspartate aminotransferase-like (Major domain)"/>
    <property type="match status" value="1"/>
</dbReference>
<keyword evidence="2" id="KW-0663">Pyridoxal phosphate</keyword>
<evidence type="ECO:0000256" key="1">
    <source>
        <dbReference type="ARBA" id="ARBA00001933"/>
    </source>
</evidence>
<comment type="cofactor">
    <cofactor evidence="1">
        <name>pyridoxal 5'-phosphate</name>
        <dbReference type="ChEBI" id="CHEBI:597326"/>
    </cofactor>
</comment>
<gene>
    <name evidence="4" type="ORF">IB211_01517</name>
</gene>
<dbReference type="PANTHER" id="PTHR42885:SF1">
    <property type="entry name" value="THREONINE-PHOSPHATE DECARBOXYLASE"/>
    <property type="match status" value="1"/>
</dbReference>
<dbReference type="Gene3D" id="3.90.1150.10">
    <property type="entry name" value="Aspartate Aminotransferase, domain 1"/>
    <property type="match status" value="1"/>
</dbReference>
<dbReference type="GO" id="GO:0048472">
    <property type="term" value="F:threonine-phosphate decarboxylase activity"/>
    <property type="evidence" value="ECO:0007669"/>
    <property type="project" value="UniProtKB-EC"/>
</dbReference>
<organism evidence="4 5">
    <name type="scientific">Intestinimonas butyriciproducens</name>
    <dbReference type="NCBI Taxonomy" id="1297617"/>
    <lineage>
        <taxon>Bacteria</taxon>
        <taxon>Bacillati</taxon>
        <taxon>Bacillota</taxon>
        <taxon>Clostridia</taxon>
        <taxon>Eubacteriales</taxon>
        <taxon>Intestinimonas</taxon>
    </lineage>
</organism>
<dbReference type="PANTHER" id="PTHR42885">
    <property type="entry name" value="HISTIDINOL-PHOSPHATE AMINOTRANSFERASE-RELATED"/>
    <property type="match status" value="1"/>
</dbReference>
<proteinExistence type="predicted"/>
<dbReference type="Pfam" id="PF00155">
    <property type="entry name" value="Aminotran_1_2"/>
    <property type="match status" value="1"/>
</dbReference>
<accession>A0A0S2W3J9</accession>
<reference evidence="4 5" key="1">
    <citation type="journal article" date="2015" name="Nat. Commun.">
        <title>Production of butyrate from lysine and the Amadori product fructoselysine by a human gut commensal.</title>
        <authorList>
            <person name="Bui T.P."/>
            <person name="Ritari J."/>
            <person name="Boeren S."/>
            <person name="de Waard P."/>
            <person name="Plugge C.M."/>
            <person name="de Vos W.M."/>
        </authorList>
    </citation>
    <scope>NUCLEOTIDE SEQUENCE [LARGE SCALE GENOMIC DNA]</scope>
    <source>
        <strain evidence="4 5">AF211</strain>
    </source>
</reference>
<dbReference type="STRING" id="1297617.IB211_01517"/>
<evidence type="ECO:0000313" key="4">
    <source>
        <dbReference type="EMBL" id="ALP93909.1"/>
    </source>
</evidence>
<evidence type="ECO:0000259" key="3">
    <source>
        <dbReference type="Pfam" id="PF00155"/>
    </source>
</evidence>
<dbReference type="Proteomes" id="UP000064844">
    <property type="component" value="Chromosome"/>
</dbReference>
<dbReference type="RefSeq" id="WP_058117636.1">
    <property type="nucleotide sequence ID" value="NZ_CP011307.1"/>
</dbReference>
<dbReference type="GO" id="GO:0030170">
    <property type="term" value="F:pyridoxal phosphate binding"/>
    <property type="evidence" value="ECO:0007669"/>
    <property type="project" value="InterPro"/>
</dbReference>
<dbReference type="PATRIC" id="fig|1297617.4.peg.1557"/>
<dbReference type="eggNOG" id="COG0079">
    <property type="taxonomic scope" value="Bacteria"/>
</dbReference>
<dbReference type="AlphaFoldDB" id="A0A0S2W3J9"/>
<dbReference type="EMBL" id="CP011307">
    <property type="protein sequence ID" value="ALP93909.1"/>
    <property type="molecule type" value="Genomic_DNA"/>
</dbReference>
<dbReference type="InterPro" id="IPR015424">
    <property type="entry name" value="PyrdxlP-dep_Trfase"/>
</dbReference>
<feature type="domain" description="Aminotransferase class I/classII large" evidence="3">
    <location>
        <begin position="21"/>
        <end position="348"/>
    </location>
</feature>
<evidence type="ECO:0000256" key="2">
    <source>
        <dbReference type="ARBA" id="ARBA00022898"/>
    </source>
</evidence>
<sequence length="352" mass="38733">MKAYTHGGDILTAKMGFQGEIVDFSANLNPLGMPESVRRAAAAAVKGAVHYPDPLCRVLTEGIARRDGVEREWVLCGNGAADLIFRLAFALRPKRALVTAPTFSEYQEAMEAAGSEVVYHRLTPDNDFNLTDAVLEDLDGRLEMAFFCTPNNPTGQPIARGLMERILERCAGRGIRLVVDECFLALSDSGESGGLAGYVKSYPNLLLLRAFTKCYAMPGLRLGYCITSDTGLLDRLSRCAQPWSVSAPAQAAGVAALQEPLHPLLARQLIEVERRWLTGELTGLGLRVFPSAANYLLFQRAGVTDLRERLLKRGILIRSCANYVGLTEDYYRIAIRLRGENERLVRALKEVL</sequence>
<name>A0A0S2W3J9_9FIRM</name>
<dbReference type="SUPFAM" id="SSF53383">
    <property type="entry name" value="PLP-dependent transferases"/>
    <property type="match status" value="1"/>
</dbReference>
<protein>
    <submittedName>
        <fullName evidence="4">L-threonine 3-O-phosphate decarboxylase</fullName>
        <ecNumber evidence="4">4.1.1.81</ecNumber>
    </submittedName>
</protein>
<dbReference type="InterPro" id="IPR015421">
    <property type="entry name" value="PyrdxlP-dep_Trfase_major"/>
</dbReference>
<dbReference type="InterPro" id="IPR004839">
    <property type="entry name" value="Aminotransferase_I/II_large"/>
</dbReference>
<keyword evidence="4" id="KW-0456">Lyase</keyword>
<dbReference type="CDD" id="cd00609">
    <property type="entry name" value="AAT_like"/>
    <property type="match status" value="1"/>
</dbReference>
<dbReference type="KEGG" id="ibu:IB211_01517"/>